<evidence type="ECO:0000313" key="5">
    <source>
        <dbReference type="Proteomes" id="UP000287547"/>
    </source>
</evidence>
<protein>
    <recommendedName>
        <fullName evidence="3">TadE-like domain-containing protein</fullName>
    </recommendedName>
</protein>
<dbReference type="Pfam" id="PF07811">
    <property type="entry name" value="TadE"/>
    <property type="match status" value="1"/>
</dbReference>
<dbReference type="NCBIfam" id="NF041390">
    <property type="entry name" value="TadE_Rv3655c"/>
    <property type="match status" value="1"/>
</dbReference>
<name>A0A428YY08_KIBAR</name>
<keyword evidence="2" id="KW-0472">Membrane</keyword>
<proteinExistence type="predicted"/>
<organism evidence="4 5">
    <name type="scientific">Kibdelosporangium aridum</name>
    <dbReference type="NCBI Taxonomy" id="2030"/>
    <lineage>
        <taxon>Bacteria</taxon>
        <taxon>Bacillati</taxon>
        <taxon>Actinomycetota</taxon>
        <taxon>Actinomycetes</taxon>
        <taxon>Pseudonocardiales</taxon>
        <taxon>Pseudonocardiaceae</taxon>
        <taxon>Kibdelosporangium</taxon>
    </lineage>
</organism>
<dbReference type="OrthoDB" id="4481209at2"/>
<dbReference type="EMBL" id="QHKI01000047">
    <property type="protein sequence ID" value="RSM75497.1"/>
    <property type="molecule type" value="Genomic_DNA"/>
</dbReference>
<dbReference type="Proteomes" id="UP000287547">
    <property type="component" value="Unassembled WGS sequence"/>
</dbReference>
<evidence type="ECO:0000256" key="1">
    <source>
        <dbReference type="SAM" id="MobiDB-lite"/>
    </source>
</evidence>
<comment type="caution">
    <text evidence="4">The sequence shown here is derived from an EMBL/GenBank/DDBJ whole genome shotgun (WGS) entry which is preliminary data.</text>
</comment>
<reference evidence="4 5" key="1">
    <citation type="submission" date="2018-05" db="EMBL/GenBank/DDBJ databases">
        <title>Evolution of GPA BGCs.</title>
        <authorList>
            <person name="Waglechner N."/>
            <person name="Wright G.D."/>
        </authorList>
    </citation>
    <scope>NUCLEOTIDE SEQUENCE [LARGE SCALE GENOMIC DNA]</scope>
    <source>
        <strain evidence="4 5">A82846</strain>
    </source>
</reference>
<accession>A0A428YY08</accession>
<keyword evidence="2" id="KW-1133">Transmembrane helix</keyword>
<dbReference type="InterPro" id="IPR049790">
    <property type="entry name" value="Rv3655c/TadE"/>
</dbReference>
<sequence>MTVLEKTRIGYPKGPNDAEHQLAAPVPRRRRGCGHGRVRDALPRRRRGRHDLGHAHHQRLVPGTDHRLDQGGDSGAVTVEAAIVLGVLMTVLSLIAAGFMAMDAHLRCVDAAREAARLVARGDKDRAPEMVGKIAPSGANLQVVTEGDEITVEVAFAPVGLLPDLAITGTAFAVAEPEAAG</sequence>
<gene>
    <name evidence="4" type="ORF">DMH04_37845</name>
</gene>
<feature type="domain" description="TadE-like" evidence="3">
    <location>
        <begin position="75"/>
        <end position="117"/>
    </location>
</feature>
<feature type="transmembrane region" description="Helical" evidence="2">
    <location>
        <begin position="81"/>
        <end position="101"/>
    </location>
</feature>
<feature type="region of interest" description="Disordered" evidence="1">
    <location>
        <begin position="1"/>
        <end position="20"/>
    </location>
</feature>
<dbReference type="AlphaFoldDB" id="A0A428YY08"/>
<evidence type="ECO:0000259" key="3">
    <source>
        <dbReference type="Pfam" id="PF07811"/>
    </source>
</evidence>
<evidence type="ECO:0000256" key="2">
    <source>
        <dbReference type="SAM" id="Phobius"/>
    </source>
</evidence>
<keyword evidence="2" id="KW-0812">Transmembrane</keyword>
<dbReference type="InterPro" id="IPR012495">
    <property type="entry name" value="TadE-like_dom"/>
</dbReference>
<evidence type="ECO:0000313" key="4">
    <source>
        <dbReference type="EMBL" id="RSM75497.1"/>
    </source>
</evidence>